<proteinExistence type="predicted"/>
<evidence type="ECO:0000313" key="3">
    <source>
        <dbReference type="Proteomes" id="UP000243847"/>
    </source>
</evidence>
<organism evidence="2 3">
    <name type="scientific">Aurantimicrobium minutum</name>
    <dbReference type="NCBI Taxonomy" id="708131"/>
    <lineage>
        <taxon>Bacteria</taxon>
        <taxon>Bacillati</taxon>
        <taxon>Actinomycetota</taxon>
        <taxon>Actinomycetes</taxon>
        <taxon>Micrococcales</taxon>
        <taxon>Microbacteriaceae</taxon>
        <taxon>Aurantimicrobium</taxon>
    </lineage>
</organism>
<evidence type="ECO:0000256" key="1">
    <source>
        <dbReference type="SAM" id="Phobius"/>
    </source>
</evidence>
<feature type="transmembrane region" description="Helical" evidence="1">
    <location>
        <begin position="159"/>
        <end position="180"/>
    </location>
</feature>
<keyword evidence="1" id="KW-0812">Transmembrane</keyword>
<dbReference type="Proteomes" id="UP000243847">
    <property type="component" value="Chromosome sequence1"/>
</dbReference>
<dbReference type="AlphaFoldDB" id="A0A173LUW9"/>
<dbReference type="RefSeq" id="WP_096380059.1">
    <property type="nucleotide sequence ID" value="NZ_AP017457.1"/>
</dbReference>
<evidence type="ECO:0000313" key="2">
    <source>
        <dbReference type="EMBL" id="BAU98600.1"/>
    </source>
</evidence>
<name>A0A173LUW9_9MICO</name>
<keyword evidence="1" id="KW-0472">Membrane</keyword>
<keyword evidence="1" id="KW-1133">Transmembrane helix</keyword>
<sequence length="369" mass="40507">MSDRGRSLQQIDPLTAATSWEGAIVIVLVTWCYVVLASVSSLVHISNMYLMAIAIIFMTLSLGLHLWFAAPRHAPYGKWSYTLVVFFAICAACFQVGAMDNHVTGYFFEWGPIALALLFTSASGYRPLSDQYYAGLAAVLSVGGLLALNSLSLDIPFGPAYFAVSGITLIAIVVLGQASYTQKATSVLRAWNATVSELAQPPSQPSSAVTAEVTKPFIDEVKHFYVELLETGRVNAEDVEKARQLSGEIRGELLTLSTRTWVERIGCELHDPEQLLGRFDLSSQSSISALITGLRDNGVRSITVSLRSDPATDRLSCVVLGKDHGERSAASYRLRIKLAPYLRVMYVVFQDVRMIEQDGEVKVLFYYAN</sequence>
<dbReference type="GeneID" id="80451240"/>
<accession>A0A173LUW9</accession>
<feature type="transmembrane region" description="Helical" evidence="1">
    <location>
        <begin position="20"/>
        <end position="43"/>
    </location>
</feature>
<feature type="transmembrane region" description="Helical" evidence="1">
    <location>
        <begin position="105"/>
        <end position="125"/>
    </location>
</feature>
<feature type="transmembrane region" description="Helical" evidence="1">
    <location>
        <begin position="132"/>
        <end position="153"/>
    </location>
</feature>
<dbReference type="OrthoDB" id="5124052at2"/>
<dbReference type="KEGG" id="amin:AUMI_10570"/>
<protein>
    <submittedName>
        <fullName evidence="2">Uncharacterized protein</fullName>
    </submittedName>
</protein>
<dbReference type="EMBL" id="AP017457">
    <property type="protein sequence ID" value="BAU98600.1"/>
    <property type="molecule type" value="Genomic_DNA"/>
</dbReference>
<feature type="transmembrane region" description="Helical" evidence="1">
    <location>
        <begin position="81"/>
        <end position="99"/>
    </location>
</feature>
<reference evidence="2 3" key="1">
    <citation type="journal article" date="2016" name="Genome Announc.">
        <title>Complete Genome Sequence of Aurantimicrobium minutum Type Strain KNCT, a Planktonic Ultramicrobacterium Isolated from River Water.</title>
        <authorList>
            <person name="Nakai R."/>
            <person name="Fujisawa T."/>
            <person name="Nakamura Y."/>
            <person name="Nishide H."/>
            <person name="Uchiyama I."/>
            <person name="Baba T."/>
            <person name="Toyoda A."/>
            <person name="Fujiyama A."/>
            <person name="Naganuma T."/>
            <person name="Niki H."/>
        </authorList>
    </citation>
    <scope>NUCLEOTIDE SEQUENCE [LARGE SCALE GENOMIC DNA]</scope>
    <source>
        <strain evidence="2 3">KNC</strain>
    </source>
</reference>
<feature type="transmembrane region" description="Helical" evidence="1">
    <location>
        <begin position="49"/>
        <end position="69"/>
    </location>
</feature>
<gene>
    <name evidence="2" type="ORF">AUMI_10570</name>
</gene>